<proteinExistence type="predicted"/>
<feature type="domain" description="HTH tetR-type" evidence="5">
    <location>
        <begin position="12"/>
        <end position="72"/>
    </location>
</feature>
<name>A0A369QP85_9BACT</name>
<dbReference type="Pfam" id="PF00440">
    <property type="entry name" value="TetR_N"/>
    <property type="match status" value="1"/>
</dbReference>
<dbReference type="PRINTS" id="PR00455">
    <property type="entry name" value="HTHTETR"/>
</dbReference>
<dbReference type="EMBL" id="QASA01000001">
    <property type="protein sequence ID" value="RDC66534.1"/>
    <property type="molecule type" value="Genomic_DNA"/>
</dbReference>
<evidence type="ECO:0000259" key="5">
    <source>
        <dbReference type="PROSITE" id="PS50977"/>
    </source>
</evidence>
<sequence length="199" mass="22794">MGIVERKQRQKEEVRESILRAAWTLVLAEGWQALSIRKIADAIEYSIPVIYNHFENKEAILLEFTKEGFRLLNKQLEAAKQHQNTPAQQLEAIAQAYWNFAFTNKQFYQLMYGLGMPTCEVVQQIPEMGSFSNTMQETIKNLIASSKNPAADYLLKFHTFWSLLHGLVSINLTGRSEAPAKLNQLVLQDAVQGFIRNFD</sequence>
<dbReference type="SUPFAM" id="SSF48498">
    <property type="entry name" value="Tetracyclin repressor-like, C-terminal domain"/>
    <property type="match status" value="1"/>
</dbReference>
<evidence type="ECO:0000256" key="1">
    <source>
        <dbReference type="ARBA" id="ARBA00023015"/>
    </source>
</evidence>
<dbReference type="InterPro" id="IPR036271">
    <property type="entry name" value="Tet_transcr_reg_TetR-rel_C_sf"/>
</dbReference>
<dbReference type="GO" id="GO:0003677">
    <property type="term" value="F:DNA binding"/>
    <property type="evidence" value="ECO:0007669"/>
    <property type="project" value="UniProtKB-UniRule"/>
</dbReference>
<keyword evidence="7" id="KW-1185">Reference proteome</keyword>
<protein>
    <recommendedName>
        <fullName evidence="5">HTH tetR-type domain-containing protein</fullName>
    </recommendedName>
</protein>
<dbReference type="InterPro" id="IPR025996">
    <property type="entry name" value="MT1864/Rv1816-like_C"/>
</dbReference>
<evidence type="ECO:0000313" key="7">
    <source>
        <dbReference type="Proteomes" id="UP000253919"/>
    </source>
</evidence>
<evidence type="ECO:0000256" key="2">
    <source>
        <dbReference type="ARBA" id="ARBA00023125"/>
    </source>
</evidence>
<dbReference type="RefSeq" id="WP_115375381.1">
    <property type="nucleotide sequence ID" value="NZ_QASA01000001.1"/>
</dbReference>
<keyword evidence="1" id="KW-0805">Transcription regulation</keyword>
<evidence type="ECO:0000256" key="3">
    <source>
        <dbReference type="ARBA" id="ARBA00023163"/>
    </source>
</evidence>
<evidence type="ECO:0000313" key="6">
    <source>
        <dbReference type="EMBL" id="RDC66534.1"/>
    </source>
</evidence>
<feature type="DNA-binding region" description="H-T-H motif" evidence="4">
    <location>
        <begin position="35"/>
        <end position="54"/>
    </location>
</feature>
<dbReference type="InterPro" id="IPR009057">
    <property type="entry name" value="Homeodomain-like_sf"/>
</dbReference>
<dbReference type="InterPro" id="IPR050624">
    <property type="entry name" value="HTH-type_Tx_Regulator"/>
</dbReference>
<reference evidence="6 7" key="1">
    <citation type="submission" date="2018-04" db="EMBL/GenBank/DDBJ databases">
        <title>Adhaeribacter sp. HMF7616 genome sequencing and assembly.</title>
        <authorList>
            <person name="Kang H."/>
            <person name="Kang J."/>
            <person name="Cha I."/>
            <person name="Kim H."/>
            <person name="Joh K."/>
        </authorList>
    </citation>
    <scope>NUCLEOTIDE SEQUENCE [LARGE SCALE GENOMIC DNA]</scope>
    <source>
        <strain evidence="6 7">HMF7616</strain>
    </source>
</reference>
<gene>
    <name evidence="6" type="ORF">AHMF7616_05165</name>
</gene>
<organism evidence="6 7">
    <name type="scientific">Adhaeribacter pallidiroseus</name>
    <dbReference type="NCBI Taxonomy" id="2072847"/>
    <lineage>
        <taxon>Bacteria</taxon>
        <taxon>Pseudomonadati</taxon>
        <taxon>Bacteroidota</taxon>
        <taxon>Cytophagia</taxon>
        <taxon>Cytophagales</taxon>
        <taxon>Hymenobacteraceae</taxon>
        <taxon>Adhaeribacter</taxon>
    </lineage>
</organism>
<comment type="caution">
    <text evidence="6">The sequence shown here is derived from an EMBL/GenBank/DDBJ whole genome shotgun (WGS) entry which is preliminary data.</text>
</comment>
<dbReference type="PANTHER" id="PTHR43479:SF11">
    <property type="entry name" value="ACREF_ENVCD OPERON REPRESSOR-RELATED"/>
    <property type="match status" value="1"/>
</dbReference>
<keyword evidence="3" id="KW-0804">Transcription</keyword>
<accession>A0A369QP85</accession>
<evidence type="ECO:0000256" key="4">
    <source>
        <dbReference type="PROSITE-ProRule" id="PRU00335"/>
    </source>
</evidence>
<dbReference type="AlphaFoldDB" id="A0A369QP85"/>
<dbReference type="InterPro" id="IPR001647">
    <property type="entry name" value="HTH_TetR"/>
</dbReference>
<dbReference type="PANTHER" id="PTHR43479">
    <property type="entry name" value="ACREF/ENVCD OPERON REPRESSOR-RELATED"/>
    <property type="match status" value="1"/>
</dbReference>
<dbReference type="Gene3D" id="1.10.357.10">
    <property type="entry name" value="Tetracycline Repressor, domain 2"/>
    <property type="match status" value="1"/>
</dbReference>
<keyword evidence="2 4" id="KW-0238">DNA-binding</keyword>
<dbReference type="Pfam" id="PF13305">
    <property type="entry name" value="TetR_C_33"/>
    <property type="match status" value="1"/>
</dbReference>
<dbReference type="Proteomes" id="UP000253919">
    <property type="component" value="Unassembled WGS sequence"/>
</dbReference>
<dbReference type="SUPFAM" id="SSF46689">
    <property type="entry name" value="Homeodomain-like"/>
    <property type="match status" value="1"/>
</dbReference>
<dbReference type="OrthoDB" id="594604at2"/>
<dbReference type="PROSITE" id="PS50977">
    <property type="entry name" value="HTH_TETR_2"/>
    <property type="match status" value="1"/>
</dbReference>